<evidence type="ECO:0000256" key="1">
    <source>
        <dbReference type="SAM" id="SignalP"/>
    </source>
</evidence>
<dbReference type="Proteomes" id="UP000027982">
    <property type="component" value="Chromosome"/>
</dbReference>
<organism evidence="2 3">
    <name type="scientific">Fimbriimonas ginsengisoli Gsoil 348</name>
    <dbReference type="NCBI Taxonomy" id="661478"/>
    <lineage>
        <taxon>Bacteria</taxon>
        <taxon>Bacillati</taxon>
        <taxon>Armatimonadota</taxon>
        <taxon>Fimbriimonadia</taxon>
        <taxon>Fimbriimonadales</taxon>
        <taxon>Fimbriimonadaceae</taxon>
        <taxon>Fimbriimonas</taxon>
    </lineage>
</organism>
<proteinExistence type="predicted"/>
<accession>A0A068NM55</accession>
<name>A0A068NM55_FIMGI</name>
<keyword evidence="3" id="KW-1185">Reference proteome</keyword>
<sequence length="173" mass="18669">MTGKLIALFIALLTFALASANPPAPSEYEKALTKALNLHDKASQGFYQGVEKATTEPGTDGDSAVAKLIPVYEAYRAATDELVDAILDVVPPKELKKVHKALLISKIRLADGLEEQMAAFRSKDPDQMKSAEKHLNAMGVAAVNELRKQVEAAGYDFVRFAKDNVLVKKAGQG</sequence>
<dbReference type="HOGENOM" id="CLU_1545338_0_0_0"/>
<gene>
    <name evidence="2" type="ORF">OP10G_1134</name>
</gene>
<dbReference type="RefSeq" id="WP_025226868.1">
    <property type="nucleotide sequence ID" value="NZ_CP007139.1"/>
</dbReference>
<feature type="signal peptide" evidence="1">
    <location>
        <begin position="1"/>
        <end position="20"/>
    </location>
</feature>
<evidence type="ECO:0000313" key="2">
    <source>
        <dbReference type="EMBL" id="AIE84502.1"/>
    </source>
</evidence>
<dbReference type="KEGG" id="fgi:OP10G_1134"/>
<evidence type="ECO:0000313" key="3">
    <source>
        <dbReference type="Proteomes" id="UP000027982"/>
    </source>
</evidence>
<dbReference type="STRING" id="661478.OP10G_1134"/>
<protein>
    <submittedName>
        <fullName evidence="2">Uncharacterized protein</fullName>
    </submittedName>
</protein>
<dbReference type="AlphaFoldDB" id="A0A068NM55"/>
<keyword evidence="1" id="KW-0732">Signal</keyword>
<feature type="chain" id="PRO_5001653749" evidence="1">
    <location>
        <begin position="21"/>
        <end position="173"/>
    </location>
</feature>
<dbReference type="EMBL" id="CP007139">
    <property type="protein sequence ID" value="AIE84502.1"/>
    <property type="molecule type" value="Genomic_DNA"/>
</dbReference>
<reference evidence="2 3" key="1">
    <citation type="journal article" date="2014" name="PLoS ONE">
        <title>The first complete genome sequence of the class fimbriimonadia in the phylum armatimonadetes.</title>
        <authorList>
            <person name="Hu Z.Y."/>
            <person name="Wang Y.Z."/>
            <person name="Im W.T."/>
            <person name="Wang S.Y."/>
            <person name="Zhao G.P."/>
            <person name="Zheng H.J."/>
            <person name="Quan Z.X."/>
        </authorList>
    </citation>
    <scope>NUCLEOTIDE SEQUENCE [LARGE SCALE GENOMIC DNA]</scope>
    <source>
        <strain evidence="2">Gsoil 348</strain>
    </source>
</reference>